<gene>
    <name evidence="3" type="ORF">AMAG_07941</name>
</gene>
<dbReference type="STRING" id="578462.A0A0L0SK14"/>
<sequence length="2989" mass="327096">MADQTHEAAADVGVDPHAFAYRPTPIHKHIKNVLQEYPEGAQVLRELIQNADDARATKITFILDHRTHATSQLVNGNLARFQGPALLAFNDAQFSDTDVKSFQQPFDSEKAAQIDKIGRFGIGFMSVYHWTEVPMLVTGRHLIMLDPQRKYLAEGGLQIDFVTSNHERKCPDQFAAFQVLDDPIDFADAFCGTLFRFPLRTDADAAVSKIKTHIATTDTIRKAFAALELHATETLLFLKSLETIEVVEWHEDSEGPELVYAARIGNADAIRADRQRPAAAVRGIMALDVTDPVNVHYRAEIEHVHQDLPPTTTTWLIAHTIQPLAPAQAAMAEYRLNLVEAKMIPWGAVAVSLEAMRDDTTPAVGGLSCFLPLAEPSGLPVHVHGAFALASNRRSLAMPSDDLQGASCGKAMWNVYLFESVLASVYLDVLHAVGADHVRTESDLDAYYRQWPAPAHLAPNSPAAYIWAAMKPRVADMPLVYGLAGGNWAWVAGSRGHILDVADTAIDAVLRIALTTAPTLLIPRIPAALVDDLDLPKITPVITRRLLRELPTTTNWTAPLTRADKLALLEYLVADSPTVADLAGLPLVPLRDASFGVFGSGTTYYVPRSPLEEAILGAEFARFVVPADQLAQLTWAFLERTATANMGGLKTTEPEDVLALLAAAVPQLAPDGTGNLPVDAAMRARLKALFEYLDANSRSLAFLHGWHVVKAHGRDMLLPVDMDTPVLIVTARDAGNYTRQQLVDVLVTLECKVAEPWMVDATARLACRPYMVSLALPALLDSVSAARAELLVQEQRKILRNVVLGLDLHSVRPLSAAHKATLKRLPLFATTNVQTPALGPISNDVAAIVVAAELVPFGIDAMLKRVFIYVSSHAAAEIDLIQRILGESTIPAAKFWTNYIFPHIKTHTAALDHETIDRLVDLLFAHLGDLQRQMPSFTDQLATLPFVPAAMAPGDTANTFQQPSKLVDPGDAALVAIFRGMPVFPVGKYAAAPLRGHLQNLGLRTRLTRRDLVDRVKNVLARVASPRARTKATLEAIFDYLDTHFAVLTAATSGGGTDMSVADFKEFIRSHAKLVSTTGALVAGNNARPVADEPLVRGQMHLVAWHAKSSGMRALLGWDRAPAPEVLAARIGAMRSPLGNNDMRDLLKVYETLDGIAREDAGRVHQLLESVKWVNVGNRLYAEKHVARNVPLGIPEGHALGLDRYLAVLPAELPSRYPKLFPETVVQDQFATADIVRVLGSLAQEGKVVLGANGIKDAVRALTILAHMAAARFQVRAEVNAVLWVPTTANRLARADQVLFCDIGVQGDYERMRFPHRAHAALSASVARGVGLAMQSQLRMHSDDLDDLADVDQDNAGAFVTEQTAEIYGESRLDRLRNLLDDYTESAMLGEFLQNADDARACQFTVILDERPALPQDQLKSTLAPGLAPWFAGPCLWIYNDSIFSAKDWRGILRIGAGGKEGDLMSIGKFGYGFCAVYHFTDVPSVISGSRFQQFDPHESLFPGLRGYLRTQYVEKQHGTNFPDQFRACVGMLGFDPAMPFKGTLFRIPLRHSVDLKDASQISQVQYTADRMRRVVDAFKAEAKASLLFLKSVETVSVFRLDAHSRPLSKAAPCGDLLWEVAIADPKTTRDLRNNFVRHLDHTQGSGTVGTDGVGRTVAHLIRNSAVFPMTTRFFEDGRGTETRQWMVGTGFATPTSLQSLPRDMAAVYEKRKLISFGGVAVELTALQNSPTMPPGRLFCFLPLPIETQLPVHVHGSFALTTNRQALWVHPDQLDARARQLVKSTRDVSAEHQDRLVGKGKGYVAWNLFVLDKIIAPLHVLVMEHLVPWLVERGVAADALYRLLGDPAAPSLWWCRHYLFRVLDLARAAPLLATRSPQSALSAGLVRVLASGKEHVFVAIRNDVVVANRFDVGFQVVDVLHDTTIFPPAKVGAVVVLPSTLVHALDALNGSLPSSSAFLTQISPMFVRDVCRNANMTALFGAKGKDGFDARFPLVVKYMTEDGSVKDLNVLDGLAVVPLSDGSIAPFKAKATTGLPKLVIPPGWHDHEADLRTVFSSRFGTAFVHPAAGNACDWTSLARKCATAKTAANVKVLDKDAFAALLRDMLPRWSPGSLEARLAQGGLRDMAWLKLVWKFVDEWSVPVTLLQDLYLLPTRRGTMHAVRTKAEERVVWLGHLQMPETDVIQALGALHVTVLHSDMGSTVCSKAEFTDYLSFAVLLKRLASTQNRVANASATERHLIAILFMVLFKGHNANMSRSERSQVLSLPIWNVQSANSTNVTEQSALDIMTARLLPLSLSGYGRFPYLGHRSDLGTVVSTNTYPDYCDACAFFEAMGVRKFAIEQYLFDHVLASLPTTIPLPPMPASGTFQASAHATGPSPFARYLQFLTLCGQNTSAIEDSINYHPMLLNKNGERRRADSLMSLDNSTLEAIFQGRSDFPAPQAWAALPGSLRLLVNVKRELTGALAADAAAFVHEKHQVVIASNHAACPAECVDVVARAKTLFHAMPWDQIRHGRIKGCDFVPRSVLRTCSTPSRTPWTDFYHLFPAAPDAPDASTTRFLFKLEETLRTADFDLVWTAAPVFQAAVAPPTNFVSDRTRLDACLQHLEIVAATSQGHLTQPAALAGNSTDKAAIDAARRLYLRWLARIVAVIYTFLQDAAAQNTTDRARIATILCGKRVILNGATWVEADKLRFGLDAEDPVRNPTADAQRSFYPVAGDLVQFKPLFMALGADDLTLQLGAIRVTKTVAEMQTRLWDAMKGGLDVPESGTDVTFVLPATRDAKCTATAEVHAHRWLLMCATPHYQREFLEGEWAESTLLSTDCTACDKSRVCSASATVDLTKNKFSADSFRLFLYFLYHGHIPVICSTGSGAAASSSSSPFRVSPTAQLVGRLGALPEQDLLDHGLDLLELSDYHDVPDLKQRVEQFLVPFVKVDTVRAVHKHAEQHLADQLKAVCHEWMRKHADVLAAFECGVGSGDIDEVGEAAGPCR</sequence>
<dbReference type="Pfam" id="PF25794">
    <property type="entry name" value="SACS"/>
    <property type="match status" value="2"/>
</dbReference>
<dbReference type="InterPro" id="IPR036890">
    <property type="entry name" value="HATPase_C_sf"/>
</dbReference>
<dbReference type="PANTHER" id="PTHR15600:SF42">
    <property type="entry name" value="SACSIN"/>
    <property type="match status" value="1"/>
</dbReference>
<evidence type="ECO:0000313" key="4">
    <source>
        <dbReference type="Proteomes" id="UP000054350"/>
    </source>
</evidence>
<proteinExistence type="predicted"/>
<protein>
    <recommendedName>
        <fullName evidence="5">BTB domain-containing protein</fullName>
    </recommendedName>
</protein>
<reference evidence="3 4" key="1">
    <citation type="submission" date="2009-11" db="EMBL/GenBank/DDBJ databases">
        <title>Annotation of Allomyces macrogynus ATCC 38327.</title>
        <authorList>
            <consortium name="The Broad Institute Genome Sequencing Platform"/>
            <person name="Russ C."/>
            <person name="Cuomo C."/>
            <person name="Burger G."/>
            <person name="Gray M.W."/>
            <person name="Holland P.W.H."/>
            <person name="King N."/>
            <person name="Lang F.B.F."/>
            <person name="Roger A.J."/>
            <person name="Ruiz-Trillo I."/>
            <person name="Young S.K."/>
            <person name="Zeng Q."/>
            <person name="Gargeya S."/>
            <person name="Fitzgerald M."/>
            <person name="Haas B."/>
            <person name="Abouelleil A."/>
            <person name="Alvarado L."/>
            <person name="Arachchi H.M."/>
            <person name="Berlin A."/>
            <person name="Chapman S.B."/>
            <person name="Gearin G."/>
            <person name="Goldberg J."/>
            <person name="Griggs A."/>
            <person name="Gujja S."/>
            <person name="Hansen M."/>
            <person name="Heiman D."/>
            <person name="Howarth C."/>
            <person name="Larimer J."/>
            <person name="Lui A."/>
            <person name="MacDonald P.J.P."/>
            <person name="McCowen C."/>
            <person name="Montmayeur A."/>
            <person name="Murphy C."/>
            <person name="Neiman D."/>
            <person name="Pearson M."/>
            <person name="Priest M."/>
            <person name="Roberts A."/>
            <person name="Saif S."/>
            <person name="Shea T."/>
            <person name="Sisk P."/>
            <person name="Stolte C."/>
            <person name="Sykes S."/>
            <person name="Wortman J."/>
            <person name="Nusbaum C."/>
            <person name="Birren B."/>
        </authorList>
    </citation>
    <scope>NUCLEOTIDE SEQUENCE [LARGE SCALE GENOMIC DNA]</scope>
    <source>
        <strain evidence="3 4">ATCC 38327</strain>
    </source>
</reference>
<evidence type="ECO:0000259" key="1">
    <source>
        <dbReference type="PROSITE" id="PS50097"/>
    </source>
</evidence>
<name>A0A0L0SK14_ALLM3</name>
<dbReference type="CDD" id="cd18186">
    <property type="entry name" value="BTB_POZ_ZBTB_KLHL-like"/>
    <property type="match status" value="1"/>
</dbReference>
<dbReference type="PROSITE" id="PS50800">
    <property type="entry name" value="SAP"/>
    <property type="match status" value="1"/>
</dbReference>
<dbReference type="InterPro" id="IPR058210">
    <property type="entry name" value="SACS/Nov_dom"/>
</dbReference>
<dbReference type="NCBIfam" id="NF047352">
    <property type="entry name" value="P_loop_sacsin"/>
    <property type="match status" value="2"/>
</dbReference>
<dbReference type="EMBL" id="GG745340">
    <property type="protein sequence ID" value="KNE62755.1"/>
    <property type="molecule type" value="Genomic_DNA"/>
</dbReference>
<feature type="domain" description="BTB" evidence="1">
    <location>
        <begin position="2769"/>
        <end position="2865"/>
    </location>
</feature>
<feature type="domain" description="SAP" evidence="2">
    <location>
        <begin position="986"/>
        <end position="1020"/>
    </location>
</feature>
<accession>A0A0L0SK14</accession>
<dbReference type="eggNOG" id="ENOG502QQPY">
    <property type="taxonomic scope" value="Eukaryota"/>
</dbReference>
<reference evidence="4" key="2">
    <citation type="submission" date="2009-11" db="EMBL/GenBank/DDBJ databases">
        <title>The Genome Sequence of Allomyces macrogynus strain ATCC 38327.</title>
        <authorList>
            <consortium name="The Broad Institute Genome Sequencing Platform"/>
            <person name="Russ C."/>
            <person name="Cuomo C."/>
            <person name="Shea T."/>
            <person name="Young S.K."/>
            <person name="Zeng Q."/>
            <person name="Koehrsen M."/>
            <person name="Haas B."/>
            <person name="Borodovsky M."/>
            <person name="Guigo R."/>
            <person name="Alvarado L."/>
            <person name="Berlin A."/>
            <person name="Borenstein D."/>
            <person name="Chen Z."/>
            <person name="Engels R."/>
            <person name="Freedman E."/>
            <person name="Gellesch M."/>
            <person name="Goldberg J."/>
            <person name="Griggs A."/>
            <person name="Gujja S."/>
            <person name="Heiman D."/>
            <person name="Hepburn T."/>
            <person name="Howarth C."/>
            <person name="Jen D."/>
            <person name="Larson L."/>
            <person name="Lewis B."/>
            <person name="Mehta T."/>
            <person name="Park D."/>
            <person name="Pearson M."/>
            <person name="Roberts A."/>
            <person name="Saif S."/>
            <person name="Shenoy N."/>
            <person name="Sisk P."/>
            <person name="Stolte C."/>
            <person name="Sykes S."/>
            <person name="Walk T."/>
            <person name="White J."/>
            <person name="Yandava C."/>
            <person name="Burger G."/>
            <person name="Gray M.W."/>
            <person name="Holland P.W.H."/>
            <person name="King N."/>
            <person name="Lang F.B.F."/>
            <person name="Roger A.J."/>
            <person name="Ruiz-Trillo I."/>
            <person name="Lander E."/>
            <person name="Nusbaum C."/>
        </authorList>
    </citation>
    <scope>NUCLEOTIDE SEQUENCE [LARGE SCALE GENOMIC DNA]</scope>
    <source>
        <strain evidence="4">ATCC 38327</strain>
    </source>
</reference>
<dbReference type="InterPro" id="IPR011333">
    <property type="entry name" value="SKP1/BTB/POZ_sf"/>
</dbReference>
<dbReference type="Proteomes" id="UP000054350">
    <property type="component" value="Unassembled WGS sequence"/>
</dbReference>
<organism evidence="3 4">
    <name type="scientific">Allomyces macrogynus (strain ATCC 38327)</name>
    <name type="common">Allomyces javanicus var. macrogynus</name>
    <dbReference type="NCBI Taxonomy" id="578462"/>
    <lineage>
        <taxon>Eukaryota</taxon>
        <taxon>Fungi</taxon>
        <taxon>Fungi incertae sedis</taxon>
        <taxon>Blastocladiomycota</taxon>
        <taxon>Blastocladiomycetes</taxon>
        <taxon>Blastocladiales</taxon>
        <taxon>Blastocladiaceae</taxon>
        <taxon>Allomyces</taxon>
    </lineage>
</organism>
<dbReference type="SUPFAM" id="SSF55874">
    <property type="entry name" value="ATPase domain of HSP90 chaperone/DNA topoisomerase II/histidine kinase"/>
    <property type="match status" value="2"/>
</dbReference>
<dbReference type="GO" id="GO:0030544">
    <property type="term" value="F:Hsp70 protein binding"/>
    <property type="evidence" value="ECO:0007669"/>
    <property type="project" value="TreeGrafter"/>
</dbReference>
<dbReference type="VEuPathDB" id="FungiDB:AMAG_07941"/>
<dbReference type="InterPro" id="IPR052972">
    <property type="entry name" value="Sacsin_chaperone_reg"/>
</dbReference>
<evidence type="ECO:0008006" key="5">
    <source>
        <dbReference type="Google" id="ProtNLM"/>
    </source>
</evidence>
<dbReference type="InterPro" id="IPR003034">
    <property type="entry name" value="SAP_dom"/>
</dbReference>
<dbReference type="InterPro" id="IPR000210">
    <property type="entry name" value="BTB/POZ_dom"/>
</dbReference>
<evidence type="ECO:0000259" key="2">
    <source>
        <dbReference type="PROSITE" id="PS50800"/>
    </source>
</evidence>
<dbReference type="OrthoDB" id="10031156at2759"/>
<dbReference type="Gene3D" id="3.30.710.10">
    <property type="entry name" value="Potassium Channel Kv1.1, Chain A"/>
    <property type="match status" value="1"/>
</dbReference>
<dbReference type="PANTHER" id="PTHR15600">
    <property type="entry name" value="SACSIN"/>
    <property type="match status" value="1"/>
</dbReference>
<dbReference type="Gene3D" id="3.30.565.10">
    <property type="entry name" value="Histidine kinase-like ATPase, C-terminal domain"/>
    <property type="match status" value="1"/>
</dbReference>
<keyword evidence="4" id="KW-1185">Reference proteome</keyword>
<dbReference type="OMA" id="CEDNINA"/>
<dbReference type="SUPFAM" id="SSF54695">
    <property type="entry name" value="POZ domain"/>
    <property type="match status" value="1"/>
</dbReference>
<dbReference type="PROSITE" id="PS50097">
    <property type="entry name" value="BTB"/>
    <property type="match status" value="1"/>
</dbReference>
<evidence type="ECO:0000313" key="3">
    <source>
        <dbReference type="EMBL" id="KNE62755.1"/>
    </source>
</evidence>